<reference evidence="1 2" key="1">
    <citation type="submission" date="2024-01" db="EMBL/GenBank/DDBJ databases">
        <title>A telomere-to-telomere, gap-free genome of sweet tea (Lithocarpus litseifolius).</title>
        <authorList>
            <person name="Zhou J."/>
        </authorList>
    </citation>
    <scope>NUCLEOTIDE SEQUENCE [LARGE SCALE GENOMIC DNA]</scope>
    <source>
        <strain evidence="1">Zhou-2022a</strain>
        <tissue evidence="1">Leaf</tissue>
    </source>
</reference>
<comment type="caution">
    <text evidence="1">The sequence shown here is derived from an EMBL/GenBank/DDBJ whole genome shotgun (WGS) entry which is preliminary data.</text>
</comment>
<gene>
    <name evidence="1" type="ORF">SO802_016172</name>
</gene>
<organism evidence="1 2">
    <name type="scientific">Lithocarpus litseifolius</name>
    <dbReference type="NCBI Taxonomy" id="425828"/>
    <lineage>
        <taxon>Eukaryota</taxon>
        <taxon>Viridiplantae</taxon>
        <taxon>Streptophyta</taxon>
        <taxon>Embryophyta</taxon>
        <taxon>Tracheophyta</taxon>
        <taxon>Spermatophyta</taxon>
        <taxon>Magnoliopsida</taxon>
        <taxon>eudicotyledons</taxon>
        <taxon>Gunneridae</taxon>
        <taxon>Pentapetalae</taxon>
        <taxon>rosids</taxon>
        <taxon>fabids</taxon>
        <taxon>Fagales</taxon>
        <taxon>Fagaceae</taxon>
        <taxon>Lithocarpus</taxon>
    </lineage>
</organism>
<dbReference type="Proteomes" id="UP001459277">
    <property type="component" value="Unassembled WGS sequence"/>
</dbReference>
<accession>A0AAW2D140</accession>
<keyword evidence="2" id="KW-1185">Reference proteome</keyword>
<proteinExistence type="predicted"/>
<protein>
    <submittedName>
        <fullName evidence="1">Uncharacterized protein</fullName>
    </submittedName>
</protein>
<evidence type="ECO:0000313" key="2">
    <source>
        <dbReference type="Proteomes" id="UP001459277"/>
    </source>
</evidence>
<name>A0AAW2D140_9ROSI</name>
<sequence length="219" mass="25383">MPNSNMMIESTMLNNGVHAVPTAHWENWKDDQSILNMEAIDNKVRKLEIYSPGWGFTIRADKKELWKEVKRVLESQELESSKNKDKQQIDVKSNEVSNIHKNKDKGKMKDDVITNTHANRDKRRIKIKDNVVSNIHEKKKKRTKKTKDDAIFNIQDSKDKQKMRVKDDAIIKQFFKSQAEVDHFTYMELCNIITRFMANAAGKQLECGTNNIAPPTSPP</sequence>
<evidence type="ECO:0000313" key="1">
    <source>
        <dbReference type="EMBL" id="KAL0002391.1"/>
    </source>
</evidence>
<dbReference type="EMBL" id="JAZDWU010000005">
    <property type="protein sequence ID" value="KAL0002391.1"/>
    <property type="molecule type" value="Genomic_DNA"/>
</dbReference>
<dbReference type="AlphaFoldDB" id="A0AAW2D140"/>